<dbReference type="RefSeq" id="WP_123232345.1">
    <property type="nucleotide sequence ID" value="NZ_RJSG01000001.1"/>
</dbReference>
<evidence type="ECO:0000256" key="1">
    <source>
        <dbReference type="SAM" id="Phobius"/>
    </source>
</evidence>
<reference evidence="2 3" key="1">
    <citation type="submission" date="2018-11" db="EMBL/GenBank/DDBJ databases">
        <authorList>
            <person name="Li F."/>
        </authorList>
    </citation>
    <scope>NUCLEOTIDE SEQUENCE [LARGE SCALE GENOMIC DNA]</scope>
    <source>
        <strain evidence="2 3">KIS18-7</strain>
    </source>
</reference>
<feature type="transmembrane region" description="Helical" evidence="1">
    <location>
        <begin position="296"/>
        <end position="315"/>
    </location>
</feature>
<dbReference type="EMBL" id="RJSG01000001">
    <property type="protein sequence ID" value="RNL81140.1"/>
    <property type="molecule type" value="Genomic_DNA"/>
</dbReference>
<dbReference type="Proteomes" id="UP000277094">
    <property type="component" value="Unassembled WGS sequence"/>
</dbReference>
<feature type="transmembrane region" description="Helical" evidence="1">
    <location>
        <begin position="217"/>
        <end position="235"/>
    </location>
</feature>
<evidence type="ECO:0000313" key="2">
    <source>
        <dbReference type="EMBL" id="RNL81140.1"/>
    </source>
</evidence>
<accession>A0A3N0E006</accession>
<keyword evidence="1" id="KW-1133">Transmembrane helix</keyword>
<protein>
    <submittedName>
        <fullName evidence="2">MFS transporter</fullName>
    </submittedName>
</protein>
<keyword evidence="1" id="KW-0472">Membrane</keyword>
<feature type="transmembrane region" description="Helical" evidence="1">
    <location>
        <begin position="271"/>
        <end position="289"/>
    </location>
</feature>
<feature type="transmembrane region" description="Helical" evidence="1">
    <location>
        <begin position="107"/>
        <end position="140"/>
    </location>
</feature>
<name>A0A3N0E006_9ACTN</name>
<keyword evidence="1" id="KW-0812">Transmembrane</keyword>
<feature type="transmembrane region" description="Helical" evidence="1">
    <location>
        <begin position="67"/>
        <end position="95"/>
    </location>
</feature>
<keyword evidence="3" id="KW-1185">Reference proteome</keyword>
<comment type="caution">
    <text evidence="2">The sequence shown here is derived from an EMBL/GenBank/DDBJ whole genome shotgun (WGS) entry which is preliminary data.</text>
</comment>
<feature type="transmembrane region" description="Helical" evidence="1">
    <location>
        <begin position="247"/>
        <end position="265"/>
    </location>
</feature>
<proteinExistence type="predicted"/>
<dbReference type="OrthoDB" id="5178168at2"/>
<gene>
    <name evidence="2" type="ORF">EFL95_01830</name>
</gene>
<dbReference type="AlphaFoldDB" id="A0A3N0E006"/>
<organism evidence="2 3">
    <name type="scientific">Nocardioides marmorisolisilvae</name>
    <dbReference type="NCBI Taxonomy" id="1542737"/>
    <lineage>
        <taxon>Bacteria</taxon>
        <taxon>Bacillati</taxon>
        <taxon>Actinomycetota</taxon>
        <taxon>Actinomycetes</taxon>
        <taxon>Propionibacteriales</taxon>
        <taxon>Nocardioidaceae</taxon>
        <taxon>Nocardioides</taxon>
    </lineage>
</organism>
<sequence length="554" mass="57830">MRRAPVVAALATAAVLHVVWLVLIANGGGDLAAQDAWAAFARAHPGSAYDLAWYGGMHPGSYSVLSPYVMALIGVRTTMVLAGVVASGLLALILARTEAVRRPMLPALYGAFAIAGNTFSGRVTFGLGLAFGLAAVAVVFAPGATRPGRPVARGLAAGLLAALATASSPVAGLFLGVVAAALWLSGRRGTAIAVGIPPVAVILIASALFPFSGEQPMKPVTAILPILVGLCCAMLPPRSWRVVRRGAAFYALGVVAVLLIPSQIGSNVARLALIFGGVVLVAVAAEHLAVTRRVTYAAVVAVLISTVWQAGIATADVVNTRSASTWSHEVQPLVRQLLDRHAELARVEVVPSRSHREASALAPYVNLARGWNRQADAGRNPLFYGDVPLDSTAYRAWLDRWAVGFVFLPTTEPDPAAVDEANLIRGGLSYLKLVWSGSFGRLYAVQDPTPLISGNAKVVQFGAGEIVVDVPKPGDYRLRVLSSPWLALLDEDGSVISAPSAPTEGSFPVNVDGCLSTSDDWAVLRAPAAGRYRISTPYAVPRGTACPSVTADQR</sequence>
<evidence type="ECO:0000313" key="3">
    <source>
        <dbReference type="Proteomes" id="UP000277094"/>
    </source>
</evidence>
<feature type="transmembrane region" description="Helical" evidence="1">
    <location>
        <begin position="191"/>
        <end position="211"/>
    </location>
</feature>
<feature type="transmembrane region" description="Helical" evidence="1">
    <location>
        <begin position="160"/>
        <end position="184"/>
    </location>
</feature>